<dbReference type="PANTHER" id="PTHR37042:SF4">
    <property type="entry name" value="OUTER MEMBRANE PROTEIN RV1973"/>
    <property type="match status" value="1"/>
</dbReference>
<evidence type="ECO:0000313" key="4">
    <source>
        <dbReference type="Proteomes" id="UP000279275"/>
    </source>
</evidence>
<evidence type="ECO:0000313" key="3">
    <source>
        <dbReference type="EMBL" id="RMI28306.1"/>
    </source>
</evidence>
<comment type="caution">
    <text evidence="3">The sequence shown here is derived from an EMBL/GenBank/DDBJ whole genome shotgun (WGS) entry which is preliminary data.</text>
</comment>
<dbReference type="PANTHER" id="PTHR37042">
    <property type="entry name" value="OUTER MEMBRANE PROTEIN RV1973"/>
    <property type="match status" value="1"/>
</dbReference>
<comment type="subcellular location">
    <subcellularLocation>
        <location evidence="1">Membrane</location>
    </subcellularLocation>
</comment>
<accession>A0A3M2KUJ0</accession>
<sequence length="156" mass="16793">MILTTTAAVLVVVAAVCGGLVWWKHHEDSQLASARKDSLTAARKTVEAMFTYDFHTVDTELPKAGDGMTASFRSDYKKLVDGAIAPGAKEKQLTVQATSQAAGIISADNNRAVVLLYLNQVTTSKDNPQNTVTPSRVRVNLDHDNGRWLVAGVTPI</sequence>
<keyword evidence="4" id="KW-1185">Reference proteome</keyword>
<dbReference type="OrthoDB" id="5196392at2"/>
<dbReference type="GO" id="GO:0016020">
    <property type="term" value="C:membrane"/>
    <property type="evidence" value="ECO:0007669"/>
    <property type="project" value="UniProtKB-SubCell"/>
</dbReference>
<name>A0A3M2KUJ0_9NOCA</name>
<keyword evidence="2" id="KW-0472">Membrane</keyword>
<dbReference type="AlphaFoldDB" id="A0A3M2KUJ0"/>
<organism evidence="3 4">
    <name type="scientific">Nocardia stercoris</name>
    <dbReference type="NCBI Taxonomy" id="2483361"/>
    <lineage>
        <taxon>Bacteria</taxon>
        <taxon>Bacillati</taxon>
        <taxon>Actinomycetota</taxon>
        <taxon>Actinomycetes</taxon>
        <taxon>Mycobacteriales</taxon>
        <taxon>Nocardiaceae</taxon>
        <taxon>Nocardia</taxon>
    </lineage>
</organism>
<proteinExistence type="predicted"/>
<dbReference type="EMBL" id="RFFH01000023">
    <property type="protein sequence ID" value="RMI28306.1"/>
    <property type="molecule type" value="Genomic_DNA"/>
</dbReference>
<reference evidence="3 4" key="1">
    <citation type="submission" date="2018-10" db="EMBL/GenBank/DDBJ databases">
        <title>Isolation from cow dung.</title>
        <authorList>
            <person name="Ling L."/>
        </authorList>
    </citation>
    <scope>NUCLEOTIDE SEQUENCE [LARGE SCALE GENOMIC DNA]</scope>
    <source>
        <strain evidence="3 4">NEAU-LL90</strain>
    </source>
</reference>
<protein>
    <submittedName>
        <fullName evidence="3">H domain protein</fullName>
    </submittedName>
</protein>
<evidence type="ECO:0000256" key="1">
    <source>
        <dbReference type="ARBA" id="ARBA00004370"/>
    </source>
</evidence>
<gene>
    <name evidence="3" type="ORF">EBN03_30775</name>
</gene>
<evidence type="ECO:0000256" key="2">
    <source>
        <dbReference type="ARBA" id="ARBA00023136"/>
    </source>
</evidence>
<dbReference type="Proteomes" id="UP000279275">
    <property type="component" value="Unassembled WGS sequence"/>
</dbReference>